<evidence type="ECO:0000313" key="1">
    <source>
        <dbReference type="EMBL" id="QDV83743.1"/>
    </source>
</evidence>
<reference evidence="1 2" key="1">
    <citation type="submission" date="2019-02" db="EMBL/GenBank/DDBJ databases">
        <title>Deep-cultivation of Planctomycetes and their phenomic and genomic characterization uncovers novel biology.</title>
        <authorList>
            <person name="Wiegand S."/>
            <person name="Jogler M."/>
            <person name="Boedeker C."/>
            <person name="Pinto D."/>
            <person name="Vollmers J."/>
            <person name="Rivas-Marin E."/>
            <person name="Kohn T."/>
            <person name="Peeters S.H."/>
            <person name="Heuer A."/>
            <person name="Rast P."/>
            <person name="Oberbeckmann S."/>
            <person name="Bunk B."/>
            <person name="Jeske O."/>
            <person name="Meyerdierks A."/>
            <person name="Storesund J.E."/>
            <person name="Kallscheuer N."/>
            <person name="Luecker S."/>
            <person name="Lage O.M."/>
            <person name="Pohl T."/>
            <person name="Merkel B.J."/>
            <person name="Hornburger P."/>
            <person name="Mueller R.-W."/>
            <person name="Bruemmer F."/>
            <person name="Labrenz M."/>
            <person name="Spormann A.M."/>
            <person name="Op den Camp H."/>
            <person name="Overmann J."/>
            <person name="Amann R."/>
            <person name="Jetten M.S.M."/>
            <person name="Mascher T."/>
            <person name="Medema M.H."/>
            <person name="Devos D.P."/>
            <person name="Kaster A.-K."/>
            <person name="Ovreas L."/>
            <person name="Rohde M."/>
            <person name="Galperin M.Y."/>
            <person name="Jogler C."/>
        </authorList>
    </citation>
    <scope>NUCLEOTIDE SEQUENCE [LARGE SCALE GENOMIC DNA]</scope>
    <source>
        <strain evidence="1 2">TBK1r</strain>
    </source>
</reference>
<evidence type="ECO:0000313" key="2">
    <source>
        <dbReference type="Proteomes" id="UP000318081"/>
    </source>
</evidence>
<dbReference type="Proteomes" id="UP000318081">
    <property type="component" value="Chromosome"/>
</dbReference>
<dbReference type="EMBL" id="CP036432">
    <property type="protein sequence ID" value="QDV83743.1"/>
    <property type="molecule type" value="Genomic_DNA"/>
</dbReference>
<dbReference type="RefSeq" id="WP_145211000.1">
    <property type="nucleotide sequence ID" value="NZ_CP036432.1"/>
</dbReference>
<accession>A0ABX5XP12</accession>
<gene>
    <name evidence="1" type="ORF">TBK1r_26850</name>
</gene>
<sequence length="120" mass="12953">MKRLLMVAMTAGILSVGIGTARTEAADFIYRDYHHGPAYGHRIVGGHRSSGVHHIDRGIGVYGGHGLVGHGTHYPHYGSGYRGYISGHHVPAYRSYRPIHRSQGGVHLDVGPLHFGIGGH</sequence>
<proteinExistence type="predicted"/>
<keyword evidence="2" id="KW-1185">Reference proteome</keyword>
<name>A0ABX5XP12_9BACT</name>
<protein>
    <submittedName>
        <fullName evidence="1">Uncharacterized protein</fullName>
    </submittedName>
</protein>
<organism evidence="1 2">
    <name type="scientific">Stieleria magnilauensis</name>
    <dbReference type="NCBI Taxonomy" id="2527963"/>
    <lineage>
        <taxon>Bacteria</taxon>
        <taxon>Pseudomonadati</taxon>
        <taxon>Planctomycetota</taxon>
        <taxon>Planctomycetia</taxon>
        <taxon>Pirellulales</taxon>
        <taxon>Pirellulaceae</taxon>
        <taxon>Stieleria</taxon>
    </lineage>
</organism>